<dbReference type="Proteomes" id="UP000063781">
    <property type="component" value="Chromosome"/>
</dbReference>
<reference evidence="1 2" key="1">
    <citation type="submission" date="2015-10" db="EMBL/GenBank/DDBJ databases">
        <title>Erysipelothrix larvae sp. LV19 isolated from the larval gut of the rhinoceros beetle, Trypoxylus dichotomus.</title>
        <authorList>
            <person name="Lim S."/>
            <person name="Kim B.-C."/>
        </authorList>
    </citation>
    <scope>NUCLEOTIDE SEQUENCE [LARGE SCALE GENOMIC DNA]</scope>
    <source>
        <strain evidence="1 2">LV19</strain>
    </source>
</reference>
<accession>A0A120JTW7</accession>
<dbReference type="AlphaFoldDB" id="A0A120JTW7"/>
<dbReference type="EMBL" id="CP013213">
    <property type="protein sequence ID" value="AMC94188.1"/>
    <property type="molecule type" value="Genomic_DNA"/>
</dbReference>
<name>A0A120JTW7_9FIRM</name>
<sequence>MFVRAVKNNKGNDDSYYCALVESSRDHLGVSKHKVLINFGKVPSESVPYLKAAFAKKKPRLVYDDEPSS</sequence>
<dbReference type="OrthoDB" id="9767746at2"/>
<dbReference type="KEGG" id="erl:AOC36_09350"/>
<gene>
    <name evidence="1" type="ORF">AOC36_09350</name>
</gene>
<evidence type="ECO:0000313" key="2">
    <source>
        <dbReference type="Proteomes" id="UP000063781"/>
    </source>
</evidence>
<dbReference type="RefSeq" id="WP_067633629.1">
    <property type="nucleotide sequence ID" value="NZ_CP013213.1"/>
</dbReference>
<organism evidence="1 2">
    <name type="scientific">Erysipelothrix larvae</name>
    <dbReference type="NCBI Taxonomy" id="1514105"/>
    <lineage>
        <taxon>Bacteria</taxon>
        <taxon>Bacillati</taxon>
        <taxon>Bacillota</taxon>
        <taxon>Erysipelotrichia</taxon>
        <taxon>Erysipelotrichales</taxon>
        <taxon>Erysipelotrichaceae</taxon>
        <taxon>Erysipelothrix</taxon>
    </lineage>
</organism>
<keyword evidence="2" id="KW-1185">Reference proteome</keyword>
<proteinExistence type="predicted"/>
<protein>
    <submittedName>
        <fullName evidence="1">Uncharacterized protein</fullName>
    </submittedName>
</protein>
<evidence type="ECO:0000313" key="1">
    <source>
        <dbReference type="EMBL" id="AMC94188.1"/>
    </source>
</evidence>